<dbReference type="InterPro" id="IPR003715">
    <property type="entry name" value="Poly_export_N"/>
</dbReference>
<dbReference type="GO" id="GO:0006811">
    <property type="term" value="P:monoatomic ion transport"/>
    <property type="evidence" value="ECO:0007669"/>
    <property type="project" value="UniProtKB-KW"/>
</dbReference>
<accession>M1X090</accession>
<evidence type="ECO:0000313" key="18">
    <source>
        <dbReference type="EMBL" id="CCH67373.1"/>
    </source>
</evidence>
<evidence type="ECO:0000259" key="16">
    <source>
        <dbReference type="Pfam" id="PF10531"/>
    </source>
</evidence>
<dbReference type="Proteomes" id="UP000053051">
    <property type="component" value="Unassembled WGS sequence"/>
</dbReference>
<proteinExistence type="inferred from homology"/>
<evidence type="ECO:0000256" key="12">
    <source>
        <dbReference type="ARBA" id="ARBA00023139"/>
    </source>
</evidence>
<evidence type="ECO:0000256" key="6">
    <source>
        <dbReference type="ARBA" id="ARBA00022692"/>
    </source>
</evidence>
<evidence type="ECO:0000256" key="3">
    <source>
        <dbReference type="ARBA" id="ARBA00022448"/>
    </source>
</evidence>
<comment type="subcellular location">
    <subcellularLocation>
        <location evidence="1">Cell outer membrane</location>
        <topology evidence="1">Multi-pass membrane protein</topology>
    </subcellularLocation>
</comment>
<evidence type="ECO:0000256" key="14">
    <source>
        <dbReference type="ARBA" id="ARBA00023288"/>
    </source>
</evidence>
<dbReference type="PANTHER" id="PTHR33619">
    <property type="entry name" value="POLYSACCHARIDE EXPORT PROTEIN GFCE-RELATED"/>
    <property type="match status" value="1"/>
</dbReference>
<evidence type="ECO:0000259" key="17">
    <source>
        <dbReference type="Pfam" id="PF22461"/>
    </source>
</evidence>
<keyword evidence="3" id="KW-0813">Transport</keyword>
<feature type="domain" description="SLBB" evidence="17">
    <location>
        <begin position="278"/>
        <end position="340"/>
    </location>
</feature>
<dbReference type="STRING" id="1165094.RINTHH_12180"/>
<evidence type="ECO:0000256" key="10">
    <source>
        <dbReference type="ARBA" id="ARBA00023114"/>
    </source>
</evidence>
<evidence type="ECO:0000256" key="4">
    <source>
        <dbReference type="ARBA" id="ARBA00022452"/>
    </source>
</evidence>
<keyword evidence="5" id="KW-0762">Sugar transport</keyword>
<evidence type="ECO:0000256" key="5">
    <source>
        <dbReference type="ARBA" id="ARBA00022597"/>
    </source>
</evidence>
<evidence type="ECO:0000256" key="1">
    <source>
        <dbReference type="ARBA" id="ARBA00004571"/>
    </source>
</evidence>
<comment type="caution">
    <text evidence="18">The sequence shown here is derived from an EMBL/GenBank/DDBJ whole genome shotgun (WGS) entry which is preliminary data.</text>
</comment>
<dbReference type="PANTHER" id="PTHR33619:SF3">
    <property type="entry name" value="POLYSACCHARIDE EXPORT PROTEIN GFCE-RELATED"/>
    <property type="match status" value="1"/>
</dbReference>
<feature type="domain" description="Soluble ligand binding" evidence="16">
    <location>
        <begin position="366"/>
        <end position="419"/>
    </location>
</feature>
<evidence type="ECO:0000256" key="2">
    <source>
        <dbReference type="ARBA" id="ARBA00009450"/>
    </source>
</evidence>
<dbReference type="GO" id="GO:0015159">
    <property type="term" value="F:polysaccharide transmembrane transporter activity"/>
    <property type="evidence" value="ECO:0007669"/>
    <property type="project" value="InterPro"/>
</dbReference>
<keyword evidence="9" id="KW-0406">Ion transport</keyword>
<comment type="similarity">
    <text evidence="2">Belongs to the BexD/CtrA/VexA family.</text>
</comment>
<keyword evidence="10" id="KW-0626">Porin</keyword>
<dbReference type="InterPro" id="IPR054765">
    <property type="entry name" value="SLBB_dom"/>
</dbReference>
<dbReference type="GO" id="GO:0046930">
    <property type="term" value="C:pore complex"/>
    <property type="evidence" value="ECO:0007669"/>
    <property type="project" value="UniProtKB-KW"/>
</dbReference>
<keyword evidence="19" id="KW-1185">Reference proteome</keyword>
<gene>
    <name evidence="18" type="ORF">RINTHH_12180</name>
</gene>
<dbReference type="EMBL" id="CAIY01000044">
    <property type="protein sequence ID" value="CCH67373.1"/>
    <property type="molecule type" value="Genomic_DNA"/>
</dbReference>
<keyword evidence="6" id="KW-0812">Transmembrane</keyword>
<keyword evidence="14" id="KW-0449">Lipoprotein</keyword>
<dbReference type="Gene3D" id="3.30.1950.10">
    <property type="entry name" value="wza like domain"/>
    <property type="match status" value="1"/>
</dbReference>
<keyword evidence="11" id="KW-0472">Membrane</keyword>
<dbReference type="Pfam" id="PF02563">
    <property type="entry name" value="Poly_export"/>
    <property type="match status" value="1"/>
</dbReference>
<evidence type="ECO:0000256" key="13">
    <source>
        <dbReference type="ARBA" id="ARBA00023237"/>
    </source>
</evidence>
<evidence type="ECO:0000256" key="7">
    <source>
        <dbReference type="ARBA" id="ARBA00022729"/>
    </source>
</evidence>
<keyword evidence="8" id="KW-0625">Polysaccharide transport</keyword>
<reference evidence="18 19" key="1">
    <citation type="submission" date="2012-05" db="EMBL/GenBank/DDBJ databases">
        <authorList>
            <person name="Hilton J."/>
        </authorList>
    </citation>
    <scope>NUCLEOTIDE SEQUENCE [LARGE SCALE GENOMIC DNA]</scope>
    <source>
        <strain evidence="18 19">HH01</strain>
    </source>
</reference>
<evidence type="ECO:0000259" key="15">
    <source>
        <dbReference type="Pfam" id="PF02563"/>
    </source>
</evidence>
<dbReference type="Pfam" id="PF10531">
    <property type="entry name" value="SLBB"/>
    <property type="match status" value="1"/>
</dbReference>
<dbReference type="Pfam" id="PF22461">
    <property type="entry name" value="SLBB_2"/>
    <property type="match status" value="1"/>
</dbReference>
<dbReference type="InterPro" id="IPR019554">
    <property type="entry name" value="Soluble_ligand-bd"/>
</dbReference>
<dbReference type="AlphaFoldDB" id="M1X090"/>
<evidence type="ECO:0000256" key="11">
    <source>
        <dbReference type="ARBA" id="ARBA00023136"/>
    </source>
</evidence>
<feature type="domain" description="Polysaccharide export protein N-terminal" evidence="15">
    <location>
        <begin position="40"/>
        <end position="111"/>
    </location>
</feature>
<dbReference type="GO" id="GO:0015288">
    <property type="term" value="F:porin activity"/>
    <property type="evidence" value="ECO:0007669"/>
    <property type="project" value="UniProtKB-KW"/>
</dbReference>
<keyword evidence="7" id="KW-0732">Signal</keyword>
<dbReference type="Gene3D" id="3.10.560.10">
    <property type="entry name" value="Outer membrane lipoprotein wza domain like"/>
    <property type="match status" value="3"/>
</dbReference>
<dbReference type="GO" id="GO:0009279">
    <property type="term" value="C:cell outer membrane"/>
    <property type="evidence" value="ECO:0007669"/>
    <property type="project" value="UniProtKB-SubCell"/>
</dbReference>
<evidence type="ECO:0000256" key="8">
    <source>
        <dbReference type="ARBA" id="ARBA00023047"/>
    </source>
</evidence>
<reference evidence="19" key="2">
    <citation type="submission" date="2016-01" db="EMBL/GenBank/DDBJ databases">
        <title>Diatom-associated endosymboitic cyanobacterium lacks core nitrogen metabolism enzymes.</title>
        <authorList>
            <person name="Hilton J.A."/>
            <person name="Foster R.A."/>
            <person name="Tripp H.J."/>
            <person name="Carter B.J."/>
            <person name="Zehr J.P."/>
            <person name="Villareal T.A."/>
        </authorList>
    </citation>
    <scope>NUCLEOTIDE SEQUENCE [LARGE SCALE GENOMIC DNA]</scope>
    <source>
        <strain evidence="19">HH01</strain>
    </source>
</reference>
<keyword evidence="13" id="KW-0998">Cell outer membrane</keyword>
<dbReference type="InterPro" id="IPR049712">
    <property type="entry name" value="Poly_export"/>
</dbReference>
<organism evidence="18 19">
    <name type="scientific">Richelia intracellularis HH01</name>
    <dbReference type="NCBI Taxonomy" id="1165094"/>
    <lineage>
        <taxon>Bacteria</taxon>
        <taxon>Bacillati</taxon>
        <taxon>Cyanobacteriota</taxon>
        <taxon>Cyanophyceae</taxon>
        <taxon>Nostocales</taxon>
        <taxon>Nostocaceae</taxon>
        <taxon>Richelia</taxon>
    </lineage>
</organism>
<name>M1X090_9NOST</name>
<sequence>MVLLPIIFSSSPGSSQIKALPLNVELNKLTKSTQQKKLDRVYTLGGGDRVRINIFEVPEYTGEYQIPPGGKINLPLVGSITLEGLTTEEAADEIAKRYARFLKRPLISVNLLSSRPINVFVSGEVTRPGSYTLIPQGGAGENPGVQYPTILAALTSAEGVTMASDITRVVVRRKVRGGGRREVTLNLEEWVSTGQLPQDITLRDGDSIFVPTADKLDLASARNLAALNFAASPTAARTVAVVGEIVRPGSYLVTSSVDNIPNRTAQTGGGVAVANLPTLTRVIQQAGGITSQANIRKVTIRRPTKSNGKIQTIDVNLWELLQSGDINQDVILQNGDTIFIPTATEINSAEATQLSITTLSAEKINVGVVGEVKKPGKVQINPNSPLNAAILAAGGFNDSRAKRVTVTMVRLNPNGSVTKRKIKVDLSAGINEQTNPILHNDDVVLVGRSNVAKVTDPLRLILGPVSGAINIARFLFDNDN</sequence>
<keyword evidence="4" id="KW-1134">Transmembrane beta strand</keyword>
<evidence type="ECO:0000313" key="19">
    <source>
        <dbReference type="Proteomes" id="UP000053051"/>
    </source>
</evidence>
<evidence type="ECO:0000256" key="9">
    <source>
        <dbReference type="ARBA" id="ARBA00023065"/>
    </source>
</evidence>
<protein>
    <submittedName>
        <fullName evidence="18">Uncharacterized protein</fullName>
    </submittedName>
</protein>
<keyword evidence="12" id="KW-0564">Palmitate</keyword>